<evidence type="ECO:0000256" key="1">
    <source>
        <dbReference type="SAM" id="MobiDB-lite"/>
    </source>
</evidence>
<dbReference type="Proteomes" id="UP000414233">
    <property type="component" value="Unassembled WGS sequence"/>
</dbReference>
<feature type="region of interest" description="Disordered" evidence="1">
    <location>
        <begin position="1"/>
        <end position="27"/>
    </location>
</feature>
<sequence>MSSGASDRIRPVKPPIVNTNRKPTANSIGVSKLSEPFHIVATQLKTFTPVGTEISIVAYMKNSWPVTGMPVTNMWCAQTMNDRIAIDAVA</sequence>
<gene>
    <name evidence="2" type="ORF">PTE30175_05630</name>
</gene>
<feature type="compositionally biased region" description="Polar residues" evidence="1">
    <location>
        <begin position="17"/>
        <end position="27"/>
    </location>
</feature>
<organism evidence="2 3">
    <name type="scientific">Pandoraea terrae</name>
    <dbReference type="NCBI Taxonomy" id="1537710"/>
    <lineage>
        <taxon>Bacteria</taxon>
        <taxon>Pseudomonadati</taxon>
        <taxon>Pseudomonadota</taxon>
        <taxon>Betaproteobacteria</taxon>
        <taxon>Burkholderiales</taxon>
        <taxon>Burkholderiaceae</taxon>
        <taxon>Pandoraea</taxon>
    </lineage>
</organism>
<dbReference type="AlphaFoldDB" id="A0A5E4ZHD3"/>
<evidence type="ECO:0000313" key="2">
    <source>
        <dbReference type="EMBL" id="VVE59720.1"/>
    </source>
</evidence>
<keyword evidence="3" id="KW-1185">Reference proteome</keyword>
<evidence type="ECO:0000313" key="3">
    <source>
        <dbReference type="Proteomes" id="UP000414233"/>
    </source>
</evidence>
<protein>
    <submittedName>
        <fullName evidence="2">Uncharacterized protein</fullName>
    </submittedName>
</protein>
<name>A0A5E4ZHD3_9BURK</name>
<accession>A0A5E4ZHD3</accession>
<reference evidence="2 3" key="1">
    <citation type="submission" date="2019-08" db="EMBL/GenBank/DDBJ databases">
        <authorList>
            <person name="Peeters C."/>
        </authorList>
    </citation>
    <scope>NUCLEOTIDE SEQUENCE [LARGE SCALE GENOMIC DNA]</scope>
    <source>
        <strain evidence="2 3">LMG 30175</strain>
    </source>
</reference>
<proteinExistence type="predicted"/>
<dbReference type="EMBL" id="CABPRZ010000068">
    <property type="protein sequence ID" value="VVE59720.1"/>
    <property type="molecule type" value="Genomic_DNA"/>
</dbReference>